<reference evidence="1 2" key="1">
    <citation type="submission" date="2018-06" db="EMBL/GenBank/DDBJ databases">
        <authorList>
            <consortium name="Pathogen Informatics"/>
            <person name="Doyle S."/>
        </authorList>
    </citation>
    <scope>NUCLEOTIDE SEQUENCE [LARGE SCALE GENOMIC DNA]</scope>
    <source>
        <strain evidence="1 2">NCTC9645</strain>
    </source>
</reference>
<dbReference type="EC" id="4.1.2.-" evidence="1"/>
<sequence>MDMGRNIFQSSAPRAMLKAVKKVVHENLNAREAYQFWQEEKQGELK</sequence>
<name>A0A2X3CYF0_KLEPN</name>
<evidence type="ECO:0000313" key="1">
    <source>
        <dbReference type="EMBL" id="SQC22018.1"/>
    </source>
</evidence>
<organism evidence="1 2">
    <name type="scientific">Klebsiella pneumoniae</name>
    <dbReference type="NCBI Taxonomy" id="573"/>
    <lineage>
        <taxon>Bacteria</taxon>
        <taxon>Pseudomonadati</taxon>
        <taxon>Pseudomonadota</taxon>
        <taxon>Gammaproteobacteria</taxon>
        <taxon>Enterobacterales</taxon>
        <taxon>Enterobacteriaceae</taxon>
        <taxon>Klebsiella/Raoultella group</taxon>
        <taxon>Klebsiella</taxon>
        <taxon>Klebsiella pneumoniae complex</taxon>
    </lineage>
</organism>
<proteinExistence type="predicted"/>
<keyword evidence="1" id="KW-0456">Lyase</keyword>
<dbReference type="Gene3D" id="3.20.20.70">
    <property type="entry name" value="Aldolase class I"/>
    <property type="match status" value="1"/>
</dbReference>
<dbReference type="Proteomes" id="UP000250675">
    <property type="component" value="Unassembled WGS sequence"/>
</dbReference>
<gene>
    <name evidence="1" type="primary">lsrF_2</name>
    <name evidence="1" type="ORF">NCTC9645_02681</name>
</gene>
<protein>
    <submittedName>
        <fullName evidence="1">Autoinducer 2 (AI-2) aldolase LsrF</fullName>
        <ecNumber evidence="1">4.1.2.-</ecNumber>
    </submittedName>
</protein>
<dbReference type="InterPro" id="IPR013785">
    <property type="entry name" value="Aldolase_TIM"/>
</dbReference>
<dbReference type="AlphaFoldDB" id="A0A2X3CYF0"/>
<evidence type="ECO:0000313" key="2">
    <source>
        <dbReference type="Proteomes" id="UP000250675"/>
    </source>
</evidence>
<dbReference type="EMBL" id="UASO01000004">
    <property type="protein sequence ID" value="SQC22018.1"/>
    <property type="molecule type" value="Genomic_DNA"/>
</dbReference>
<dbReference type="GO" id="GO:0016829">
    <property type="term" value="F:lyase activity"/>
    <property type="evidence" value="ECO:0007669"/>
    <property type="project" value="UniProtKB-KW"/>
</dbReference>
<accession>A0A2X3CYF0</accession>